<organism evidence="1 2">
    <name type="scientific">Fusarium oxysporum NRRL 32931</name>
    <dbReference type="NCBI Taxonomy" id="660029"/>
    <lineage>
        <taxon>Eukaryota</taxon>
        <taxon>Fungi</taxon>
        <taxon>Dikarya</taxon>
        <taxon>Ascomycota</taxon>
        <taxon>Pezizomycotina</taxon>
        <taxon>Sordariomycetes</taxon>
        <taxon>Hypocreomycetidae</taxon>
        <taxon>Hypocreales</taxon>
        <taxon>Nectriaceae</taxon>
        <taxon>Fusarium</taxon>
        <taxon>Fusarium oxysporum species complex</taxon>
    </lineage>
</organism>
<reference evidence="1 2" key="1">
    <citation type="submission" date="2011-06" db="EMBL/GenBank/DDBJ databases">
        <title>The Genome Sequence of Fusarium oxysporum FOSC 3-a.</title>
        <authorList>
            <consortium name="The Broad Institute Genome Sequencing Platform"/>
            <person name="Ma L.-J."/>
            <person name="Gale L.R."/>
            <person name="Schwartz D.C."/>
            <person name="Zhou S."/>
            <person name="Corby-Kistler H."/>
            <person name="Young S.K."/>
            <person name="Zeng Q."/>
            <person name="Gargeya S."/>
            <person name="Fitzgerald M."/>
            <person name="Haas B."/>
            <person name="Abouelleil A."/>
            <person name="Alvarado L."/>
            <person name="Arachchi H.M."/>
            <person name="Berlin A."/>
            <person name="Brown A."/>
            <person name="Chapman S.B."/>
            <person name="Chen Z."/>
            <person name="Dunbar C."/>
            <person name="Freedman E."/>
            <person name="Gearin G."/>
            <person name="Gellesch M."/>
            <person name="Goldberg J."/>
            <person name="Griggs A."/>
            <person name="Gujja S."/>
            <person name="Heiman D."/>
            <person name="Howarth C."/>
            <person name="Larson L."/>
            <person name="Lui A."/>
            <person name="MacDonald P.J.P."/>
            <person name="Mehta T."/>
            <person name="Montmayeur A."/>
            <person name="Murphy C."/>
            <person name="Neiman D."/>
            <person name="Pearson M."/>
            <person name="Priest M."/>
            <person name="Roberts A."/>
            <person name="Saif S."/>
            <person name="Shea T."/>
            <person name="Shenoy N."/>
            <person name="Sisk P."/>
            <person name="Stolte C."/>
            <person name="Sykes S."/>
            <person name="Wortman J."/>
            <person name="Nusbaum C."/>
            <person name="Birren B."/>
        </authorList>
    </citation>
    <scope>NUCLEOTIDE SEQUENCE [LARGE SCALE GENOMIC DNA]</scope>
    <source>
        <strain evidence="2">FOSC 3-a</strain>
    </source>
</reference>
<dbReference type="EMBL" id="JH717843">
    <property type="protein sequence ID" value="EWY91892.1"/>
    <property type="molecule type" value="Genomic_DNA"/>
</dbReference>
<proteinExistence type="predicted"/>
<evidence type="ECO:0000313" key="2">
    <source>
        <dbReference type="Proteomes" id="UP000030753"/>
    </source>
</evidence>
<gene>
    <name evidence="1" type="ORF">FOYG_08825</name>
</gene>
<accession>W9IBA2</accession>
<name>W9IBA2_FUSOX</name>
<dbReference type="HOGENOM" id="CLU_1906804_0_0_1"/>
<evidence type="ECO:0000313" key="1">
    <source>
        <dbReference type="EMBL" id="EWY91892.1"/>
    </source>
</evidence>
<sequence>MYGSLFCPKWNGKIGIIFRLKNFQNEGSNRGHTQRKERMTRCLPFLYHTTGKPRPPRLTLTRPNSSYHPQTSRIRTETGSIMMIVDVGMWGGGDLDSGSLSDATEVGVAKRTFGLRGRGRGNGVGIELPRWNG</sequence>
<dbReference type="Proteomes" id="UP000030753">
    <property type="component" value="Unassembled WGS sequence"/>
</dbReference>
<dbReference type="AlphaFoldDB" id="W9IBA2"/>
<protein>
    <submittedName>
        <fullName evidence="1">Uncharacterized protein</fullName>
    </submittedName>
</protein>